<evidence type="ECO:0000256" key="10">
    <source>
        <dbReference type="ARBA" id="ARBA00066687"/>
    </source>
</evidence>
<dbReference type="UniPathway" id="UPA00940"/>
<evidence type="ECO:0000256" key="1">
    <source>
        <dbReference type="ARBA" id="ARBA00011009"/>
    </source>
</evidence>
<dbReference type="SUPFAM" id="SSF51735">
    <property type="entry name" value="NAD(P)-binding Rossmann-fold domains"/>
    <property type="match status" value="1"/>
</dbReference>
<feature type="binding site" evidence="13">
    <location>
        <position position="187"/>
    </location>
    <ligand>
        <name>sn-glycerol 3-phosphate</name>
        <dbReference type="ChEBI" id="CHEBI:57597"/>
    </ligand>
</feature>
<dbReference type="GO" id="GO:0046168">
    <property type="term" value="P:glycerol-3-phosphate catabolic process"/>
    <property type="evidence" value="ECO:0007669"/>
    <property type="project" value="InterPro"/>
</dbReference>
<evidence type="ECO:0000256" key="2">
    <source>
        <dbReference type="ARBA" id="ARBA00022516"/>
    </source>
</evidence>
<evidence type="ECO:0000256" key="6">
    <source>
        <dbReference type="ARBA" id="ARBA00023098"/>
    </source>
</evidence>
<dbReference type="PIRSF" id="PIRSF000114">
    <property type="entry name" value="Glycerol-3-P_dh"/>
    <property type="match status" value="1"/>
</dbReference>
<feature type="binding site" evidence="13">
    <location>
        <position position="252"/>
    </location>
    <ligand>
        <name>sn-glycerol 3-phosphate</name>
        <dbReference type="ChEBI" id="CHEBI:57597"/>
    </ligand>
</feature>
<keyword evidence="13" id="KW-0963">Cytoplasm</keyword>
<dbReference type="EMBL" id="MEUG01000001">
    <property type="protein sequence ID" value="OGC28200.1"/>
    <property type="molecule type" value="Genomic_DNA"/>
</dbReference>
<protein>
    <recommendedName>
        <fullName evidence="11 13">Glycerol-3-phosphate dehydrogenase [NAD(P)+]</fullName>
        <ecNumber evidence="10 13">1.1.1.94</ecNumber>
    </recommendedName>
    <alternativeName>
        <fullName evidence="13">NAD(P)(+)-dependent glycerol-3-phosphate dehydrogenase</fullName>
    </alternativeName>
    <alternativeName>
        <fullName evidence="12 13">NAD(P)H-dependent dihydroxyacetone-phosphate reductase</fullName>
    </alternativeName>
</protein>
<evidence type="ECO:0000256" key="13">
    <source>
        <dbReference type="HAMAP-Rule" id="MF_00394"/>
    </source>
</evidence>
<feature type="active site" description="Proton acceptor" evidence="13 14">
    <location>
        <position position="187"/>
    </location>
</feature>
<comment type="caution">
    <text evidence="13">Lacks conserved residue(s) required for the propagation of feature annotation.</text>
</comment>
<feature type="binding site" evidence="13">
    <location>
        <position position="251"/>
    </location>
    <ligand>
        <name>NADPH</name>
        <dbReference type="ChEBI" id="CHEBI:57783"/>
    </ligand>
</feature>
<gene>
    <name evidence="13" type="primary">gpsA</name>
    <name evidence="20" type="ORF">A3K49_04355</name>
</gene>
<dbReference type="Proteomes" id="UP000178602">
    <property type="component" value="Unassembled WGS sequence"/>
</dbReference>
<feature type="domain" description="Glycerol-3-phosphate dehydrogenase NAD-dependent C-terminal" evidence="19">
    <location>
        <begin position="176"/>
        <end position="316"/>
    </location>
</feature>
<evidence type="ECO:0000256" key="3">
    <source>
        <dbReference type="ARBA" id="ARBA00022857"/>
    </source>
</evidence>
<feature type="binding site" evidence="15">
    <location>
        <begin position="251"/>
        <end position="252"/>
    </location>
    <ligand>
        <name>substrate</name>
    </ligand>
</feature>
<comment type="function">
    <text evidence="13">Catalyzes the reduction of the glycolytic intermediate dihydroxyacetone phosphate (DHAP) to sn-glycerol 3-phosphate (G3P), the key precursor for phospholipid synthesis.</text>
</comment>
<keyword evidence="5 13" id="KW-0520">NAD</keyword>
<keyword evidence="3 13" id="KW-0521">NADP</keyword>
<reference evidence="20 21" key="1">
    <citation type="journal article" date="2016" name="Nat. Commun.">
        <title>Thousands of microbial genomes shed light on interconnected biogeochemical processes in an aquifer system.</title>
        <authorList>
            <person name="Anantharaman K."/>
            <person name="Brown C.T."/>
            <person name="Hug L.A."/>
            <person name="Sharon I."/>
            <person name="Castelle C.J."/>
            <person name="Probst A.J."/>
            <person name="Thomas B.C."/>
            <person name="Singh A."/>
            <person name="Wilkins M.J."/>
            <person name="Karaoz U."/>
            <person name="Brodie E.L."/>
            <person name="Williams K.H."/>
            <person name="Hubbard S.S."/>
            <person name="Banfield J.F."/>
        </authorList>
    </citation>
    <scope>NUCLEOTIDE SEQUENCE [LARGE SCALE GENOMIC DNA]</scope>
</reference>
<sequence>MKVAIVGAGAWGTTLALLFAENKYPVTIWAKEEEVALSINESRENKLFLPGFQLPALIEASPRLTCLKDADLSIFVVPTQYLRRVVKEAKGMINRKSLIVSAGKGIEEGTRCLPAEIISDELGGAEVAALSGPNLSKEIAKGLPAAAVVAAANISTAAAVQKRLISQRFRVYTNDDVVGVQLGGALKNVIAIASGIVDGLRLGDNAKAAMLVRGLAEITRLGVAMGGRRETFAGLSGMGDLITTCSSQMSRNHQVGQSLAEGKNIKEILAGKKEVAEGVATSASALALAREFRVELPITEQVYNVIHQGKKPYDAIAELMNRDAASEIS</sequence>
<dbReference type="NCBIfam" id="NF000940">
    <property type="entry name" value="PRK00094.1-2"/>
    <property type="match status" value="1"/>
</dbReference>
<evidence type="ECO:0000259" key="18">
    <source>
        <dbReference type="Pfam" id="PF01210"/>
    </source>
</evidence>
<evidence type="ECO:0000256" key="17">
    <source>
        <dbReference type="RuleBase" id="RU000437"/>
    </source>
</evidence>
<keyword evidence="7 13" id="KW-0594">Phospholipid biosynthesis</keyword>
<feature type="binding site" evidence="13">
    <location>
        <position position="104"/>
    </location>
    <ligand>
        <name>sn-glycerol 3-phosphate</name>
        <dbReference type="ChEBI" id="CHEBI:57597"/>
    </ligand>
</feature>
<keyword evidence="2 13" id="KW-0444">Lipid biosynthesis</keyword>
<feature type="domain" description="Glycerol-3-phosphate dehydrogenase NAD-dependent N-terminal" evidence="18">
    <location>
        <begin position="2"/>
        <end position="156"/>
    </location>
</feature>
<dbReference type="InterPro" id="IPR011128">
    <property type="entry name" value="G3P_DH_NAD-dep_N"/>
</dbReference>
<feature type="binding site" evidence="13">
    <location>
        <position position="250"/>
    </location>
    <ligand>
        <name>sn-glycerol 3-phosphate</name>
        <dbReference type="ChEBI" id="CHEBI:57597"/>
    </ligand>
</feature>
<dbReference type="GO" id="GO:0005829">
    <property type="term" value="C:cytosol"/>
    <property type="evidence" value="ECO:0007669"/>
    <property type="project" value="TreeGrafter"/>
</dbReference>
<dbReference type="GO" id="GO:0051287">
    <property type="term" value="F:NAD binding"/>
    <property type="evidence" value="ECO:0007669"/>
    <property type="project" value="InterPro"/>
</dbReference>
<dbReference type="GO" id="GO:0141152">
    <property type="term" value="F:glycerol-3-phosphate dehydrogenase (NAD+) activity"/>
    <property type="evidence" value="ECO:0007669"/>
    <property type="project" value="RHEA"/>
</dbReference>
<feature type="binding site" evidence="13">
    <location>
        <position position="136"/>
    </location>
    <ligand>
        <name>NADPH</name>
        <dbReference type="ChEBI" id="CHEBI:57783"/>
    </ligand>
</feature>
<dbReference type="Pfam" id="PF01210">
    <property type="entry name" value="NAD_Gly3P_dh_N"/>
    <property type="match status" value="1"/>
</dbReference>
<dbReference type="InterPro" id="IPR036291">
    <property type="entry name" value="NAD(P)-bd_dom_sf"/>
</dbReference>
<keyword evidence="6 13" id="KW-0443">Lipid metabolism</keyword>
<feature type="binding site" evidence="13">
    <location>
        <position position="251"/>
    </location>
    <ligand>
        <name>sn-glycerol 3-phosphate</name>
        <dbReference type="ChEBI" id="CHEBI:57597"/>
    </ligand>
</feature>
<name>A0A1F4T6K2_UNCSA</name>
<dbReference type="InterPro" id="IPR006109">
    <property type="entry name" value="G3P_DH_NAD-dep_C"/>
</dbReference>
<dbReference type="SUPFAM" id="SSF48179">
    <property type="entry name" value="6-phosphogluconate dehydrogenase C-terminal domain-like"/>
    <property type="match status" value="1"/>
</dbReference>
<evidence type="ECO:0000256" key="15">
    <source>
        <dbReference type="PIRSR" id="PIRSR000114-2"/>
    </source>
</evidence>
<evidence type="ECO:0000313" key="21">
    <source>
        <dbReference type="Proteomes" id="UP000178602"/>
    </source>
</evidence>
<accession>A0A1F4T6K2</accession>
<dbReference type="GO" id="GO:0006650">
    <property type="term" value="P:glycerophospholipid metabolic process"/>
    <property type="evidence" value="ECO:0007669"/>
    <property type="project" value="UniProtKB-UniRule"/>
</dbReference>
<evidence type="ECO:0000256" key="16">
    <source>
        <dbReference type="PIRSR" id="PIRSR000114-3"/>
    </source>
</evidence>
<dbReference type="PANTHER" id="PTHR11728:SF1">
    <property type="entry name" value="GLYCEROL-3-PHOSPHATE DEHYDROGENASE [NAD(+)] 2, CHLOROPLASTIC"/>
    <property type="match status" value="1"/>
</dbReference>
<keyword evidence="13" id="KW-0547">Nucleotide-binding</keyword>
<dbReference type="PROSITE" id="PS00957">
    <property type="entry name" value="NAD_G3PDH"/>
    <property type="match status" value="1"/>
</dbReference>
<comment type="similarity">
    <text evidence="1 13 17">Belongs to the NAD-dependent glycerol-3-phosphate dehydrogenase family.</text>
</comment>
<feature type="binding site" evidence="13">
    <location>
        <position position="275"/>
    </location>
    <ligand>
        <name>NADPH</name>
        <dbReference type="ChEBI" id="CHEBI:57783"/>
    </ligand>
</feature>
<feature type="binding site" evidence="13">
    <location>
        <position position="11"/>
    </location>
    <ligand>
        <name>NADPH</name>
        <dbReference type="ChEBI" id="CHEBI:57783"/>
    </ligand>
</feature>
<proteinExistence type="inferred from homology"/>
<dbReference type="HAMAP" id="MF_00394">
    <property type="entry name" value="NAD_Glyc3P_dehydrog"/>
    <property type="match status" value="1"/>
</dbReference>
<dbReference type="InterPro" id="IPR013328">
    <property type="entry name" value="6PGD_dom2"/>
</dbReference>
<comment type="caution">
    <text evidence="20">The sequence shown here is derived from an EMBL/GenBank/DDBJ whole genome shotgun (WGS) entry which is preliminary data.</text>
</comment>
<feature type="binding site" evidence="16">
    <location>
        <position position="251"/>
    </location>
    <ligand>
        <name>NAD(+)</name>
        <dbReference type="ChEBI" id="CHEBI:57540"/>
    </ligand>
</feature>
<evidence type="ECO:0000256" key="12">
    <source>
        <dbReference type="ARBA" id="ARBA00080511"/>
    </source>
</evidence>
<dbReference type="FunFam" id="1.10.1040.10:FF:000001">
    <property type="entry name" value="Glycerol-3-phosphate dehydrogenase [NAD(P)+]"/>
    <property type="match status" value="1"/>
</dbReference>
<feature type="binding site" evidence="15">
    <location>
        <position position="104"/>
    </location>
    <ligand>
        <name>substrate</name>
    </ligand>
</feature>
<dbReference type="InterPro" id="IPR006168">
    <property type="entry name" value="G3P_DH_NAD-dep"/>
</dbReference>
<feature type="binding site" evidence="13">
    <location>
        <position position="240"/>
    </location>
    <ligand>
        <name>sn-glycerol 3-phosphate</name>
        <dbReference type="ChEBI" id="CHEBI:57597"/>
    </ligand>
</feature>
<evidence type="ECO:0000256" key="9">
    <source>
        <dbReference type="ARBA" id="ARBA00052716"/>
    </source>
</evidence>
<dbReference type="GO" id="GO:0141153">
    <property type="term" value="F:glycerol-3-phosphate dehydrogenase (NADP+) activity"/>
    <property type="evidence" value="ECO:0007669"/>
    <property type="project" value="RHEA"/>
</dbReference>
<dbReference type="EC" id="1.1.1.94" evidence="10 13"/>
<dbReference type="Gene3D" id="1.10.1040.10">
    <property type="entry name" value="N-(1-d-carboxylethyl)-l-norvaline Dehydrogenase, domain 2"/>
    <property type="match status" value="1"/>
</dbReference>
<organism evidence="20 21">
    <name type="scientific">candidate division WOR-1 bacterium RIFOXYC12_FULL_54_18</name>
    <dbReference type="NCBI Taxonomy" id="1802584"/>
    <lineage>
        <taxon>Bacteria</taxon>
        <taxon>Bacillati</taxon>
        <taxon>Saganbacteria</taxon>
    </lineage>
</organism>
<comment type="catalytic activity">
    <reaction evidence="9">
        <text>sn-glycerol 3-phosphate + NADP(+) = dihydroxyacetone phosphate + NADPH + H(+)</text>
        <dbReference type="Rhea" id="RHEA:11096"/>
        <dbReference type="ChEBI" id="CHEBI:15378"/>
        <dbReference type="ChEBI" id="CHEBI:57597"/>
        <dbReference type="ChEBI" id="CHEBI:57642"/>
        <dbReference type="ChEBI" id="CHEBI:57783"/>
        <dbReference type="ChEBI" id="CHEBI:58349"/>
        <dbReference type="EC" id="1.1.1.94"/>
    </reaction>
    <physiologicalReaction direction="right-to-left" evidence="9">
        <dbReference type="Rhea" id="RHEA:11098"/>
    </physiologicalReaction>
</comment>
<feature type="binding site" evidence="13">
    <location>
        <position position="277"/>
    </location>
    <ligand>
        <name>NADPH</name>
        <dbReference type="ChEBI" id="CHEBI:57783"/>
    </ligand>
</feature>
<dbReference type="Pfam" id="PF07479">
    <property type="entry name" value="NAD_Gly3P_dh_C"/>
    <property type="match status" value="1"/>
</dbReference>
<dbReference type="AlphaFoldDB" id="A0A1F4T6K2"/>
<dbReference type="NCBIfam" id="NF000942">
    <property type="entry name" value="PRK00094.1-4"/>
    <property type="match status" value="1"/>
</dbReference>
<dbReference type="GO" id="GO:0008654">
    <property type="term" value="P:phospholipid biosynthetic process"/>
    <property type="evidence" value="ECO:0007669"/>
    <property type="project" value="UniProtKB-KW"/>
</dbReference>
<keyword evidence="4 13" id="KW-0560">Oxidoreductase</keyword>
<evidence type="ECO:0000256" key="11">
    <source>
        <dbReference type="ARBA" id="ARBA00069372"/>
    </source>
</evidence>
<feature type="binding site" evidence="13">
    <location>
        <position position="132"/>
    </location>
    <ligand>
        <name>sn-glycerol 3-phosphate</name>
        <dbReference type="ChEBI" id="CHEBI:57597"/>
    </ligand>
</feature>
<evidence type="ECO:0000256" key="14">
    <source>
        <dbReference type="PIRSR" id="PIRSR000114-1"/>
    </source>
</evidence>
<feature type="binding site" evidence="16">
    <location>
        <begin position="7"/>
        <end position="12"/>
    </location>
    <ligand>
        <name>NAD(+)</name>
        <dbReference type="ChEBI" id="CHEBI:57540"/>
    </ligand>
</feature>
<feature type="binding site" evidence="13">
    <location>
        <position position="31"/>
    </location>
    <ligand>
        <name>NADPH</name>
        <dbReference type="ChEBI" id="CHEBI:57783"/>
    </ligand>
</feature>
<comment type="catalytic activity">
    <reaction evidence="13">
        <text>sn-glycerol 3-phosphate + NAD(+) = dihydroxyacetone phosphate + NADH + H(+)</text>
        <dbReference type="Rhea" id="RHEA:11092"/>
        <dbReference type="ChEBI" id="CHEBI:15378"/>
        <dbReference type="ChEBI" id="CHEBI:57540"/>
        <dbReference type="ChEBI" id="CHEBI:57597"/>
        <dbReference type="ChEBI" id="CHEBI:57642"/>
        <dbReference type="ChEBI" id="CHEBI:57945"/>
        <dbReference type="EC" id="1.1.1.94"/>
    </reaction>
</comment>
<comment type="pathway">
    <text evidence="13">Membrane lipid metabolism; glycerophospholipid metabolism.</text>
</comment>
<dbReference type="InterPro" id="IPR008927">
    <property type="entry name" value="6-PGluconate_DH-like_C_sf"/>
</dbReference>
<keyword evidence="8 13" id="KW-1208">Phospholipid metabolism</keyword>
<comment type="subcellular location">
    <subcellularLocation>
        <location evidence="13">Cytoplasm</location>
    </subcellularLocation>
</comment>
<evidence type="ECO:0000256" key="5">
    <source>
        <dbReference type="ARBA" id="ARBA00023027"/>
    </source>
</evidence>
<dbReference type="PRINTS" id="PR00077">
    <property type="entry name" value="GPDHDRGNASE"/>
</dbReference>
<evidence type="ECO:0000313" key="20">
    <source>
        <dbReference type="EMBL" id="OGC28200.1"/>
    </source>
</evidence>
<dbReference type="GO" id="GO:0046167">
    <property type="term" value="P:glycerol-3-phosphate biosynthetic process"/>
    <property type="evidence" value="ECO:0007669"/>
    <property type="project" value="UniProtKB-UniRule"/>
</dbReference>
<feature type="binding site" evidence="13">
    <location>
        <position position="104"/>
    </location>
    <ligand>
        <name>NADPH</name>
        <dbReference type="ChEBI" id="CHEBI:57783"/>
    </ligand>
</feature>
<evidence type="ECO:0000256" key="8">
    <source>
        <dbReference type="ARBA" id="ARBA00023264"/>
    </source>
</evidence>
<evidence type="ECO:0000256" key="7">
    <source>
        <dbReference type="ARBA" id="ARBA00023209"/>
    </source>
</evidence>
<evidence type="ECO:0000259" key="19">
    <source>
        <dbReference type="Pfam" id="PF07479"/>
    </source>
</evidence>
<dbReference type="Gene3D" id="3.40.50.720">
    <property type="entry name" value="NAD(P)-binding Rossmann-like Domain"/>
    <property type="match status" value="1"/>
</dbReference>
<evidence type="ECO:0000256" key="4">
    <source>
        <dbReference type="ARBA" id="ARBA00023002"/>
    </source>
</evidence>
<dbReference type="FunFam" id="3.40.50.720:FF:000019">
    <property type="entry name" value="Glycerol-3-phosphate dehydrogenase [NAD(P)+]"/>
    <property type="match status" value="1"/>
</dbReference>
<dbReference type="GO" id="GO:0005975">
    <property type="term" value="P:carbohydrate metabolic process"/>
    <property type="evidence" value="ECO:0007669"/>
    <property type="project" value="InterPro"/>
</dbReference>
<dbReference type="PANTHER" id="PTHR11728">
    <property type="entry name" value="GLYCEROL-3-PHOSPHATE DEHYDROGENASE"/>
    <property type="match status" value="1"/>
</dbReference>